<evidence type="ECO:0000256" key="3">
    <source>
        <dbReference type="ARBA" id="ARBA00022741"/>
    </source>
</evidence>
<dbReference type="InterPro" id="IPR013563">
    <property type="entry name" value="Oligopep_ABC_C"/>
</dbReference>
<dbReference type="PROSITE" id="PS50893">
    <property type="entry name" value="ABC_TRANSPORTER_2"/>
    <property type="match status" value="1"/>
</dbReference>
<dbReference type="GO" id="GO:0015833">
    <property type="term" value="P:peptide transport"/>
    <property type="evidence" value="ECO:0007669"/>
    <property type="project" value="InterPro"/>
</dbReference>
<comment type="caution">
    <text evidence="6">The sequence shown here is derived from an EMBL/GenBank/DDBJ whole genome shotgun (WGS) entry which is preliminary data.</text>
</comment>
<dbReference type="RefSeq" id="WP_019239274.1">
    <property type="nucleotide sequence ID" value="NZ_CABKRW010000070.1"/>
</dbReference>
<sequence>MATETMTDTTPETIPAAPGAETAVLRAEHLTKHFKTNAGVVKAVDDVSFSIARGETLALVGESGCGKSTLGRMAVRLIDPTSGNVYLDGEDITKVKGKALREARKKMQIVFQDPFSSLDPHLTLGEIIAEPLRAAGVSKAEQRERVLALMERVGLGKEFYERYPHQLSGGQRQRVGIARALAPEPEVIVCDEPVSALDVSIQAQILNLLRKLQRETSISFLFISHDLAVVRYISTRICVMFLGQLCEVCPTPDAYTRPLHPYTKLLIESVPIPDPSQADRKRQLLEGEIPSPINPPAGCRFCTRCPYADDTCRTVKPAMRDFGEGRFCACHHPLEG</sequence>
<name>A0A1Y3XZU8_9ACTN</name>
<dbReference type="GO" id="GO:0016887">
    <property type="term" value="F:ATP hydrolysis activity"/>
    <property type="evidence" value="ECO:0007669"/>
    <property type="project" value="InterPro"/>
</dbReference>
<evidence type="ECO:0000256" key="1">
    <source>
        <dbReference type="ARBA" id="ARBA00005417"/>
    </source>
</evidence>
<dbReference type="GO" id="GO:0055085">
    <property type="term" value="P:transmembrane transport"/>
    <property type="evidence" value="ECO:0007669"/>
    <property type="project" value="UniProtKB-ARBA"/>
</dbReference>
<dbReference type="EMBL" id="NFIE01000009">
    <property type="protein sequence ID" value="OUN88767.1"/>
    <property type="molecule type" value="Genomic_DNA"/>
</dbReference>
<gene>
    <name evidence="6" type="ORF">B5G02_05130</name>
</gene>
<dbReference type="Gene3D" id="3.40.50.300">
    <property type="entry name" value="P-loop containing nucleotide triphosphate hydrolases"/>
    <property type="match status" value="1"/>
</dbReference>
<dbReference type="InterPro" id="IPR027417">
    <property type="entry name" value="P-loop_NTPase"/>
</dbReference>
<dbReference type="InterPro" id="IPR003593">
    <property type="entry name" value="AAA+_ATPase"/>
</dbReference>
<dbReference type="InterPro" id="IPR050319">
    <property type="entry name" value="ABC_transp_ATP-bind"/>
</dbReference>
<reference evidence="7" key="1">
    <citation type="submission" date="2017-04" db="EMBL/GenBank/DDBJ databases">
        <title>Function of individual gut microbiota members based on whole genome sequencing of pure cultures obtained from chicken caecum.</title>
        <authorList>
            <person name="Medvecky M."/>
            <person name="Cejkova D."/>
            <person name="Polansky O."/>
            <person name="Karasova D."/>
            <person name="Kubasova T."/>
            <person name="Cizek A."/>
            <person name="Rychlik I."/>
        </authorList>
    </citation>
    <scope>NUCLEOTIDE SEQUENCE [LARGE SCALE GENOMIC DNA]</scope>
    <source>
        <strain evidence="7">An5</strain>
    </source>
</reference>
<dbReference type="PANTHER" id="PTHR43776">
    <property type="entry name" value="TRANSPORT ATP-BINDING PROTEIN"/>
    <property type="match status" value="1"/>
</dbReference>
<dbReference type="AlphaFoldDB" id="A0A1Y3XZU8"/>
<proteinExistence type="inferred from homology"/>
<feature type="domain" description="ABC transporter" evidence="5">
    <location>
        <begin position="25"/>
        <end position="267"/>
    </location>
</feature>
<keyword evidence="4 6" id="KW-0067">ATP-binding</keyword>
<dbReference type="Pfam" id="PF08352">
    <property type="entry name" value="oligo_HPY"/>
    <property type="match status" value="1"/>
</dbReference>
<dbReference type="FunFam" id="3.40.50.300:FF:000016">
    <property type="entry name" value="Oligopeptide ABC transporter ATP-binding component"/>
    <property type="match status" value="1"/>
</dbReference>
<dbReference type="PROSITE" id="PS00211">
    <property type="entry name" value="ABC_TRANSPORTER_1"/>
    <property type="match status" value="1"/>
</dbReference>
<dbReference type="SUPFAM" id="SSF52540">
    <property type="entry name" value="P-loop containing nucleoside triphosphate hydrolases"/>
    <property type="match status" value="1"/>
</dbReference>
<comment type="similarity">
    <text evidence="1">Belongs to the ABC transporter superfamily.</text>
</comment>
<accession>A0A1Y3XZU8</accession>
<evidence type="ECO:0000313" key="7">
    <source>
        <dbReference type="Proteomes" id="UP000195781"/>
    </source>
</evidence>
<evidence type="ECO:0000259" key="5">
    <source>
        <dbReference type="PROSITE" id="PS50893"/>
    </source>
</evidence>
<organism evidence="6 7">
    <name type="scientific">[Collinsella] massiliensis</name>
    <dbReference type="NCBI Taxonomy" id="1232426"/>
    <lineage>
        <taxon>Bacteria</taxon>
        <taxon>Bacillati</taxon>
        <taxon>Actinomycetota</taxon>
        <taxon>Coriobacteriia</taxon>
        <taxon>Coriobacteriales</taxon>
        <taxon>Coriobacteriaceae</taxon>
        <taxon>Enorma</taxon>
    </lineage>
</organism>
<dbReference type="NCBIfam" id="TIGR01727">
    <property type="entry name" value="oligo_HPY"/>
    <property type="match status" value="1"/>
</dbReference>
<dbReference type="InterPro" id="IPR017871">
    <property type="entry name" value="ABC_transporter-like_CS"/>
</dbReference>
<protein>
    <submittedName>
        <fullName evidence="6">ABC transporter ATP-binding protein</fullName>
    </submittedName>
</protein>
<dbReference type="Proteomes" id="UP000195781">
    <property type="component" value="Unassembled WGS sequence"/>
</dbReference>
<dbReference type="OrthoDB" id="3171550at2"/>
<dbReference type="InterPro" id="IPR003439">
    <property type="entry name" value="ABC_transporter-like_ATP-bd"/>
</dbReference>
<keyword evidence="2" id="KW-0813">Transport</keyword>
<keyword evidence="7" id="KW-1185">Reference proteome</keyword>
<evidence type="ECO:0000256" key="2">
    <source>
        <dbReference type="ARBA" id="ARBA00022448"/>
    </source>
</evidence>
<dbReference type="GO" id="GO:0005524">
    <property type="term" value="F:ATP binding"/>
    <property type="evidence" value="ECO:0007669"/>
    <property type="project" value="UniProtKB-KW"/>
</dbReference>
<dbReference type="Pfam" id="PF00005">
    <property type="entry name" value="ABC_tran"/>
    <property type="match status" value="1"/>
</dbReference>
<evidence type="ECO:0000313" key="6">
    <source>
        <dbReference type="EMBL" id="OUN88767.1"/>
    </source>
</evidence>
<evidence type="ECO:0000256" key="4">
    <source>
        <dbReference type="ARBA" id="ARBA00022840"/>
    </source>
</evidence>
<keyword evidence="3" id="KW-0547">Nucleotide-binding</keyword>
<dbReference type="CDD" id="cd03257">
    <property type="entry name" value="ABC_NikE_OppD_transporters"/>
    <property type="match status" value="1"/>
</dbReference>
<dbReference type="SMART" id="SM00382">
    <property type="entry name" value="AAA"/>
    <property type="match status" value="1"/>
</dbReference>